<feature type="chain" id="PRO_5009826108" description="Peptidase" evidence="2">
    <location>
        <begin position="30"/>
        <end position="496"/>
    </location>
</feature>
<evidence type="ECO:0000256" key="2">
    <source>
        <dbReference type="SAM" id="SignalP"/>
    </source>
</evidence>
<sequence>MRQRRCRRGIRWAGALLTAGLVSAGAALAPTGYSSTVDGHPVSMLYDPWRVSGLPVTDGPSGPRPDAPAPTGSVRNGNGGDIDALALLSVNDIVDFWQRNYGGLDVSGGRFAPVGTLISYDSGAAGATLCGVNTRGFVNAFYCYGQDKMAWDRGVLLPGARRYFGDMAITGVLAHEYGHAVQDMARLVDSSTPVLVAEQQADCFAGAYLRWVAEGGSPRLTLSTTDGLNGLLAGLITLRDPVPGSDGELVVGAGHGTALDRIGALQLGFDTGVQRCAEIDTGDIEHRRAGTPVTLRVGPTGHAQPAVPRISERLVTRMVEALNARFRPARPPVLAFAAACPDGQASPPASYCPATNTIAVDLPGLRRLAGDLDDDGGTRLMLHGANTALSAVTSRYMLALQHQRGLELTSAMAGLRTACLTGLGQRRLSEPSQDGTRGTLSADDLDEAVTGLLTNGLAASGVDGAAVPAGFTRIQAFRSGLQGDAELCFQRYASPD</sequence>
<protein>
    <recommendedName>
        <fullName evidence="5">Peptidase</fullName>
    </recommendedName>
</protein>
<evidence type="ECO:0000313" key="3">
    <source>
        <dbReference type="EMBL" id="OBI33809.1"/>
    </source>
</evidence>
<dbReference type="Proteomes" id="UP000093943">
    <property type="component" value="Unassembled WGS sequence"/>
</dbReference>
<evidence type="ECO:0008006" key="5">
    <source>
        <dbReference type="Google" id="ProtNLM"/>
    </source>
</evidence>
<gene>
    <name evidence="3" type="ORF">A5710_12730</name>
</gene>
<dbReference type="EMBL" id="LZKG01000015">
    <property type="protein sequence ID" value="OBI33809.1"/>
    <property type="molecule type" value="Genomic_DNA"/>
</dbReference>
<accession>A0A1A2Y6U6</accession>
<comment type="caution">
    <text evidence="3">The sequence shown here is derived from an EMBL/GenBank/DDBJ whole genome shotgun (WGS) entry which is preliminary data.</text>
</comment>
<name>A0A1A2Y6U6_MYCSD</name>
<evidence type="ECO:0000256" key="1">
    <source>
        <dbReference type="SAM" id="MobiDB-lite"/>
    </source>
</evidence>
<keyword evidence="2" id="KW-0732">Signal</keyword>
<feature type="region of interest" description="Disordered" evidence="1">
    <location>
        <begin position="55"/>
        <end position="77"/>
    </location>
</feature>
<dbReference type="OrthoDB" id="5168289at2"/>
<feature type="signal peptide" evidence="2">
    <location>
        <begin position="1"/>
        <end position="29"/>
    </location>
</feature>
<evidence type="ECO:0000313" key="4">
    <source>
        <dbReference type="Proteomes" id="UP000093943"/>
    </source>
</evidence>
<proteinExistence type="predicted"/>
<dbReference type="RefSeq" id="WP_064920873.1">
    <property type="nucleotide sequence ID" value="NZ_LZJK01000046.1"/>
</dbReference>
<organism evidence="3 4">
    <name type="scientific">Mycolicibacter sinensis (strain JDM601)</name>
    <name type="common">Mycobacterium sinense</name>
    <dbReference type="NCBI Taxonomy" id="875328"/>
    <lineage>
        <taxon>Bacteria</taxon>
        <taxon>Bacillati</taxon>
        <taxon>Actinomycetota</taxon>
        <taxon>Actinomycetes</taxon>
        <taxon>Mycobacteriales</taxon>
        <taxon>Mycobacteriaceae</taxon>
        <taxon>Mycolicibacter</taxon>
    </lineage>
</organism>
<reference evidence="4" key="1">
    <citation type="submission" date="2016-06" db="EMBL/GenBank/DDBJ databases">
        <authorList>
            <person name="Sutton G."/>
            <person name="Brinkac L."/>
            <person name="Sanka R."/>
            <person name="Adams M."/>
            <person name="Lau E."/>
            <person name="Sam S."/>
            <person name="Sreng N."/>
            <person name="Him V."/>
            <person name="Kerleguer A."/>
            <person name="Cheng S."/>
        </authorList>
    </citation>
    <scope>NUCLEOTIDE SEQUENCE [LARGE SCALE GENOMIC DNA]</scope>
    <source>
        <strain evidence="4">E1876</strain>
    </source>
</reference>
<dbReference type="SUPFAM" id="SSF55486">
    <property type="entry name" value="Metalloproteases ('zincins'), catalytic domain"/>
    <property type="match status" value="1"/>
</dbReference>
<dbReference type="AlphaFoldDB" id="A0A1A2Y6U6"/>